<evidence type="ECO:0000256" key="2">
    <source>
        <dbReference type="SAM" id="SignalP"/>
    </source>
</evidence>
<feature type="signal peptide" evidence="2">
    <location>
        <begin position="1"/>
        <end position="19"/>
    </location>
</feature>
<gene>
    <name evidence="3" type="ORF">BU24DRAFT_453692</name>
</gene>
<keyword evidence="4" id="KW-1185">Reference proteome</keyword>
<feature type="compositionally biased region" description="Low complexity" evidence="1">
    <location>
        <begin position="250"/>
        <end position="263"/>
    </location>
</feature>
<feature type="region of interest" description="Disordered" evidence="1">
    <location>
        <begin position="175"/>
        <end position="263"/>
    </location>
</feature>
<evidence type="ECO:0000256" key="1">
    <source>
        <dbReference type="SAM" id="MobiDB-lite"/>
    </source>
</evidence>
<name>A0A6A5XH44_9PLEO</name>
<dbReference type="Proteomes" id="UP000799778">
    <property type="component" value="Unassembled WGS sequence"/>
</dbReference>
<feature type="compositionally biased region" description="Polar residues" evidence="1">
    <location>
        <begin position="236"/>
        <end position="249"/>
    </location>
</feature>
<feature type="chain" id="PRO_5025349209" description="Extracellular membrane protein CFEM domain-containing protein" evidence="2">
    <location>
        <begin position="20"/>
        <end position="289"/>
    </location>
</feature>
<evidence type="ECO:0000313" key="4">
    <source>
        <dbReference type="Proteomes" id="UP000799778"/>
    </source>
</evidence>
<sequence>MFTTQYLGALALYSGLSAALKFDGPIATPIVRDILAADGWSPKPTAAPASLPELFRRQLDPAFCGYLEGDPEFPMSCDAGSSCRFAESLGWWGCCTGTAVSDCEVATRCIESASISSCLGNAECSQDPFVTGCTEATAASCVRLNTLILESTYSHFACASQETTWEVVFTTTANATSGRPTSTEAGTETESETGRPSVSSIPRPSVSSISRPSVSSIPRPTVDSISRPEVDPVTRPNASSRTTGGNSQPTVATNAGASSSSSTAAAAQNTAEAMIAAAGGVLGFMAMFV</sequence>
<proteinExistence type="predicted"/>
<accession>A0A6A5XH44</accession>
<dbReference type="OrthoDB" id="5347452at2759"/>
<protein>
    <recommendedName>
        <fullName evidence="5">Extracellular membrane protein CFEM domain-containing protein</fullName>
    </recommendedName>
</protein>
<dbReference type="AlphaFoldDB" id="A0A6A5XH44"/>
<dbReference type="EMBL" id="ML978073">
    <property type="protein sequence ID" value="KAF2012263.1"/>
    <property type="molecule type" value="Genomic_DNA"/>
</dbReference>
<organism evidence="3 4">
    <name type="scientific">Aaosphaeria arxii CBS 175.79</name>
    <dbReference type="NCBI Taxonomy" id="1450172"/>
    <lineage>
        <taxon>Eukaryota</taxon>
        <taxon>Fungi</taxon>
        <taxon>Dikarya</taxon>
        <taxon>Ascomycota</taxon>
        <taxon>Pezizomycotina</taxon>
        <taxon>Dothideomycetes</taxon>
        <taxon>Pleosporomycetidae</taxon>
        <taxon>Pleosporales</taxon>
        <taxon>Pleosporales incertae sedis</taxon>
        <taxon>Aaosphaeria</taxon>
    </lineage>
</organism>
<reference evidence="3" key="1">
    <citation type="journal article" date="2020" name="Stud. Mycol.">
        <title>101 Dothideomycetes genomes: a test case for predicting lifestyles and emergence of pathogens.</title>
        <authorList>
            <person name="Haridas S."/>
            <person name="Albert R."/>
            <person name="Binder M."/>
            <person name="Bloem J."/>
            <person name="Labutti K."/>
            <person name="Salamov A."/>
            <person name="Andreopoulos B."/>
            <person name="Baker S."/>
            <person name="Barry K."/>
            <person name="Bills G."/>
            <person name="Bluhm B."/>
            <person name="Cannon C."/>
            <person name="Castanera R."/>
            <person name="Culley D."/>
            <person name="Daum C."/>
            <person name="Ezra D."/>
            <person name="Gonzalez J."/>
            <person name="Henrissat B."/>
            <person name="Kuo A."/>
            <person name="Liang C."/>
            <person name="Lipzen A."/>
            <person name="Lutzoni F."/>
            <person name="Magnuson J."/>
            <person name="Mondo S."/>
            <person name="Nolan M."/>
            <person name="Ohm R."/>
            <person name="Pangilinan J."/>
            <person name="Park H.-J."/>
            <person name="Ramirez L."/>
            <person name="Alfaro M."/>
            <person name="Sun H."/>
            <person name="Tritt A."/>
            <person name="Yoshinaga Y."/>
            <person name="Zwiers L.-H."/>
            <person name="Turgeon B."/>
            <person name="Goodwin S."/>
            <person name="Spatafora J."/>
            <person name="Crous P."/>
            <person name="Grigoriev I."/>
        </authorList>
    </citation>
    <scope>NUCLEOTIDE SEQUENCE</scope>
    <source>
        <strain evidence="3">CBS 175.79</strain>
    </source>
</reference>
<dbReference type="GeneID" id="54288675"/>
<feature type="compositionally biased region" description="Low complexity" evidence="1">
    <location>
        <begin position="181"/>
        <end position="220"/>
    </location>
</feature>
<evidence type="ECO:0000313" key="3">
    <source>
        <dbReference type="EMBL" id="KAF2012263.1"/>
    </source>
</evidence>
<dbReference type="RefSeq" id="XP_033380602.1">
    <property type="nucleotide sequence ID" value="XM_033531278.1"/>
</dbReference>
<evidence type="ECO:0008006" key="5">
    <source>
        <dbReference type="Google" id="ProtNLM"/>
    </source>
</evidence>
<keyword evidence="2" id="KW-0732">Signal</keyword>